<comment type="similarity">
    <text evidence="2">Belongs to the bacterial sugar transferase family.</text>
</comment>
<name>A0A5A9XBU7_9BACT</name>
<feature type="transmembrane region" description="Helical" evidence="7">
    <location>
        <begin position="7"/>
        <end position="30"/>
    </location>
</feature>
<feature type="transmembrane region" description="Helical" evidence="7">
    <location>
        <begin position="278"/>
        <end position="302"/>
    </location>
</feature>
<gene>
    <name evidence="9" type="ORF">ET418_12515</name>
</gene>
<evidence type="ECO:0000259" key="8">
    <source>
        <dbReference type="Pfam" id="PF02397"/>
    </source>
</evidence>
<dbReference type="Proteomes" id="UP000324298">
    <property type="component" value="Unassembled WGS sequence"/>
</dbReference>
<feature type="transmembrane region" description="Helical" evidence="7">
    <location>
        <begin position="101"/>
        <end position="127"/>
    </location>
</feature>
<evidence type="ECO:0000256" key="3">
    <source>
        <dbReference type="ARBA" id="ARBA00022679"/>
    </source>
</evidence>
<dbReference type="GO" id="GO:0009242">
    <property type="term" value="P:colanic acid biosynthetic process"/>
    <property type="evidence" value="ECO:0007669"/>
    <property type="project" value="TreeGrafter"/>
</dbReference>
<dbReference type="OrthoDB" id="9808602at2"/>
<evidence type="ECO:0000256" key="2">
    <source>
        <dbReference type="ARBA" id="ARBA00006464"/>
    </source>
</evidence>
<evidence type="ECO:0000256" key="4">
    <source>
        <dbReference type="ARBA" id="ARBA00022692"/>
    </source>
</evidence>
<dbReference type="NCBIfam" id="TIGR03025">
    <property type="entry name" value="EPS_sugtrans"/>
    <property type="match status" value="1"/>
</dbReference>
<feature type="domain" description="Bacterial sugar transferase" evidence="8">
    <location>
        <begin position="276"/>
        <end position="459"/>
    </location>
</feature>
<dbReference type="EMBL" id="SRSD01000007">
    <property type="protein sequence ID" value="KAA0890476.1"/>
    <property type="molecule type" value="Genomic_DNA"/>
</dbReference>
<comment type="subcellular location">
    <subcellularLocation>
        <location evidence="1">Membrane</location>
        <topology evidence="1">Multi-pass membrane protein</topology>
    </subcellularLocation>
</comment>
<dbReference type="GO" id="GO:0089702">
    <property type="term" value="F:undecaprenyl-phosphate glucose phosphotransferase activity"/>
    <property type="evidence" value="ECO:0007669"/>
    <property type="project" value="TreeGrafter"/>
</dbReference>
<dbReference type="PANTHER" id="PTHR30576:SF21">
    <property type="entry name" value="UDP-GLUCOSE:UNDECAPRENYL-PHOSPHATE GLUCOSE-1-PHOSPHATE TRANSFERASE"/>
    <property type="match status" value="1"/>
</dbReference>
<dbReference type="InterPro" id="IPR003362">
    <property type="entry name" value="Bact_transf"/>
</dbReference>
<evidence type="ECO:0000256" key="1">
    <source>
        <dbReference type="ARBA" id="ARBA00004141"/>
    </source>
</evidence>
<dbReference type="AlphaFoldDB" id="A0A5A9XBU7"/>
<evidence type="ECO:0000256" key="7">
    <source>
        <dbReference type="SAM" id="Phobius"/>
    </source>
</evidence>
<dbReference type="InterPro" id="IPR017464">
    <property type="entry name" value="Sugar_tfrase_EpsB_2"/>
</dbReference>
<reference evidence="9 10" key="1">
    <citation type="submission" date="2019-04" db="EMBL/GenBank/DDBJ databases">
        <title>Geobacter ruber sp. nov., ferric-reducing bacteria isolated from paddy soil.</title>
        <authorList>
            <person name="Xu Z."/>
            <person name="Masuda Y."/>
            <person name="Itoh H."/>
            <person name="Senoo K."/>
        </authorList>
    </citation>
    <scope>NUCLEOTIDE SEQUENCE [LARGE SCALE GENOMIC DNA]</scope>
    <source>
        <strain evidence="9 10">Red88</strain>
    </source>
</reference>
<feature type="transmembrane region" description="Helical" evidence="7">
    <location>
        <begin position="74"/>
        <end position="95"/>
    </location>
</feature>
<sequence>MSLRWFILIIVDVLLVLLSLYSAAVIRLGYPEVTSKLSETSTFYTAFIFVLAILFASHLMDTYDFDRNTRKREIIINTLLGAATSFFLLSITYYVDPNIMLGRGILVISIAIFSLLQYVWHVIFYLVGRHNPRFSRRVLVLGTGSLASQVGEFCSAHNRNYTLAGYALCNCNGASNNEKQGESVVVPHDLIVGNADDLMAATLVAQADIIVVALSERRGVFPLRDVLRCKLNGIEVMDAPSFYELIHGKLMLEQITPSWIIFSSGFRRPIYFSICKRYIDVVLSLTGLFLTLPFFPIIALAIRLDSPGPVFFRQMRVGNKEKMFNLFKFRTMRQDAEDKSGAIWATKNDPRVTKLGSLFRKSRIDEIPQLYNVLKGDMSFVGPRPERPEFVEKLKQVIPYYSKRHFIKPGLTGWAQVRYPYGSTIEDAIEKLRYDLFYIKNISPFLDTLIFFETIKVVLFGRGGQ</sequence>
<keyword evidence="4 7" id="KW-0812">Transmembrane</keyword>
<proteinExistence type="inferred from homology"/>
<keyword evidence="6 7" id="KW-0472">Membrane</keyword>
<comment type="caution">
    <text evidence="9">The sequence shown here is derived from an EMBL/GenBank/DDBJ whole genome shotgun (WGS) entry which is preliminary data.</text>
</comment>
<dbReference type="NCBIfam" id="TIGR03013">
    <property type="entry name" value="EpsB_2"/>
    <property type="match status" value="1"/>
</dbReference>
<organism evidence="9 10">
    <name type="scientific">Oryzomonas rubra</name>
    <dbReference type="NCBI Taxonomy" id="2509454"/>
    <lineage>
        <taxon>Bacteria</taxon>
        <taxon>Pseudomonadati</taxon>
        <taxon>Thermodesulfobacteriota</taxon>
        <taxon>Desulfuromonadia</taxon>
        <taxon>Geobacterales</taxon>
        <taxon>Geobacteraceae</taxon>
        <taxon>Oryzomonas</taxon>
    </lineage>
</organism>
<keyword evidence="3 9" id="KW-0808">Transferase</keyword>
<evidence type="ECO:0000256" key="5">
    <source>
        <dbReference type="ARBA" id="ARBA00022989"/>
    </source>
</evidence>
<protein>
    <submittedName>
        <fullName evidence="9">TIGR03013 family PEP-CTERM/XrtA system glycosyltransferase</fullName>
    </submittedName>
</protein>
<dbReference type="PANTHER" id="PTHR30576">
    <property type="entry name" value="COLANIC BIOSYNTHESIS UDP-GLUCOSE LIPID CARRIER TRANSFERASE"/>
    <property type="match status" value="1"/>
</dbReference>
<evidence type="ECO:0000256" key="6">
    <source>
        <dbReference type="ARBA" id="ARBA00023136"/>
    </source>
</evidence>
<dbReference type="InterPro" id="IPR017475">
    <property type="entry name" value="EPS_sugar_tfrase"/>
</dbReference>
<accession>A0A5A9XBU7</accession>
<keyword evidence="10" id="KW-1185">Reference proteome</keyword>
<evidence type="ECO:0000313" key="9">
    <source>
        <dbReference type="EMBL" id="KAA0890476.1"/>
    </source>
</evidence>
<dbReference type="GO" id="GO:0016020">
    <property type="term" value="C:membrane"/>
    <property type="evidence" value="ECO:0007669"/>
    <property type="project" value="UniProtKB-SubCell"/>
</dbReference>
<feature type="transmembrane region" description="Helical" evidence="7">
    <location>
        <begin position="42"/>
        <end position="62"/>
    </location>
</feature>
<dbReference type="Pfam" id="PF02397">
    <property type="entry name" value="Bac_transf"/>
    <property type="match status" value="1"/>
</dbReference>
<dbReference type="RefSeq" id="WP_149307971.1">
    <property type="nucleotide sequence ID" value="NZ_SRSD01000007.1"/>
</dbReference>
<evidence type="ECO:0000313" key="10">
    <source>
        <dbReference type="Proteomes" id="UP000324298"/>
    </source>
</evidence>
<keyword evidence="5 7" id="KW-1133">Transmembrane helix</keyword>